<evidence type="ECO:0000256" key="6">
    <source>
        <dbReference type="SAM" id="MobiDB-lite"/>
    </source>
</evidence>
<dbReference type="InterPro" id="IPR008271">
    <property type="entry name" value="Ser/Thr_kinase_AS"/>
</dbReference>
<evidence type="ECO:0000313" key="9">
    <source>
        <dbReference type="EMBL" id="BDI16185.1"/>
    </source>
</evidence>
<feature type="compositionally biased region" description="Low complexity" evidence="6">
    <location>
        <begin position="328"/>
        <end position="348"/>
    </location>
</feature>
<proteinExistence type="predicted"/>
<dbReference type="Gene3D" id="1.10.510.10">
    <property type="entry name" value="Transferase(Phosphotransferase) domain 1"/>
    <property type="match status" value="1"/>
</dbReference>
<feature type="region of interest" description="Disordered" evidence="6">
    <location>
        <begin position="324"/>
        <end position="348"/>
    </location>
</feature>
<keyword evidence="3" id="KW-0418">Kinase</keyword>
<evidence type="ECO:0000256" key="1">
    <source>
        <dbReference type="ARBA" id="ARBA00022679"/>
    </source>
</evidence>
<organism evidence="9 10">
    <name type="scientific">Nostoc cf. commune SO-36</name>
    <dbReference type="NCBI Taxonomy" id="449208"/>
    <lineage>
        <taxon>Bacteria</taxon>
        <taxon>Bacillati</taxon>
        <taxon>Cyanobacteriota</taxon>
        <taxon>Cyanophyceae</taxon>
        <taxon>Nostocales</taxon>
        <taxon>Nostocaceae</taxon>
        <taxon>Nostoc</taxon>
    </lineage>
</organism>
<keyword evidence="1" id="KW-0808">Transferase</keyword>
<evidence type="ECO:0000256" key="4">
    <source>
        <dbReference type="ARBA" id="ARBA00022840"/>
    </source>
</evidence>
<keyword evidence="7" id="KW-1133">Transmembrane helix</keyword>
<dbReference type="PROSITE" id="PS00107">
    <property type="entry name" value="PROTEIN_KINASE_ATP"/>
    <property type="match status" value="1"/>
</dbReference>
<dbReference type="EMBL" id="AP025732">
    <property type="protein sequence ID" value="BDI16185.1"/>
    <property type="molecule type" value="Genomic_DNA"/>
</dbReference>
<evidence type="ECO:0000259" key="8">
    <source>
        <dbReference type="PROSITE" id="PS50011"/>
    </source>
</evidence>
<keyword evidence="2 5" id="KW-0547">Nucleotide-binding</keyword>
<dbReference type="PANTHER" id="PTHR43289:SF34">
    <property type="entry name" value="SERINE_THREONINE-PROTEIN KINASE YBDM-RELATED"/>
    <property type="match status" value="1"/>
</dbReference>
<keyword evidence="10" id="KW-1185">Reference proteome</keyword>
<dbReference type="InterPro" id="IPR017441">
    <property type="entry name" value="Protein_kinase_ATP_BS"/>
</dbReference>
<sequence>MTWASGQKLHRDRYEIKQQLGQGNFAITYLAEHRDGKNVVIKTLDSNLLNQLSNEDRDRLNSGFADESRKLAICKHPNIVQVIDTFEEGDLKCMVMEHILGDNLAKIVQPRGFLPEKEAVDYIQQIGKALIVVHEQGFLHRDVKPENIILRSGTHQVVLINFDLARRFVDNPVSSRGNLVDKFTPIELYSNSPKQQAQRKPWTDIYSLAATLYFLLTGKQPESAIERQDNNKRLIPPQELNDKISDRVNDAILHAMQLQPDNRPETVEDWLKELGFKTAAFSLPKLLWTQPLWAWILEIMGVLALFAALISGVKDGTDLFKDWFPDKSAPTNPPTQQTPSSSAKPQNR</sequence>
<keyword evidence="7" id="KW-0812">Transmembrane</keyword>
<gene>
    <name evidence="9" type="ORF">ANSO36C_19870</name>
</gene>
<evidence type="ECO:0000256" key="3">
    <source>
        <dbReference type="ARBA" id="ARBA00022777"/>
    </source>
</evidence>
<dbReference type="RefSeq" id="WP_251959383.1">
    <property type="nucleotide sequence ID" value="NZ_AP025732.1"/>
</dbReference>
<dbReference type="Pfam" id="PF00069">
    <property type="entry name" value="Pkinase"/>
    <property type="match status" value="1"/>
</dbReference>
<dbReference type="InterPro" id="IPR011009">
    <property type="entry name" value="Kinase-like_dom_sf"/>
</dbReference>
<dbReference type="InterPro" id="IPR000719">
    <property type="entry name" value="Prot_kinase_dom"/>
</dbReference>
<evidence type="ECO:0000256" key="5">
    <source>
        <dbReference type="PROSITE-ProRule" id="PRU10141"/>
    </source>
</evidence>
<feature type="transmembrane region" description="Helical" evidence="7">
    <location>
        <begin position="292"/>
        <end position="313"/>
    </location>
</feature>
<feature type="domain" description="Protein kinase" evidence="8">
    <location>
        <begin position="14"/>
        <end position="276"/>
    </location>
</feature>
<evidence type="ECO:0000313" key="10">
    <source>
        <dbReference type="Proteomes" id="UP001055453"/>
    </source>
</evidence>
<accession>A0ABN6Q004</accession>
<dbReference type="PROSITE" id="PS50011">
    <property type="entry name" value="PROTEIN_KINASE_DOM"/>
    <property type="match status" value="1"/>
</dbReference>
<protein>
    <recommendedName>
        <fullName evidence="8">Protein kinase domain-containing protein</fullName>
    </recommendedName>
</protein>
<dbReference type="Proteomes" id="UP001055453">
    <property type="component" value="Chromosome"/>
</dbReference>
<dbReference type="SMART" id="SM00220">
    <property type="entry name" value="S_TKc"/>
    <property type="match status" value="1"/>
</dbReference>
<dbReference type="PANTHER" id="PTHR43289">
    <property type="entry name" value="MITOGEN-ACTIVATED PROTEIN KINASE KINASE KINASE 20-RELATED"/>
    <property type="match status" value="1"/>
</dbReference>
<keyword evidence="4 5" id="KW-0067">ATP-binding</keyword>
<dbReference type="SUPFAM" id="SSF56112">
    <property type="entry name" value="Protein kinase-like (PK-like)"/>
    <property type="match status" value="1"/>
</dbReference>
<dbReference type="PROSITE" id="PS00108">
    <property type="entry name" value="PROTEIN_KINASE_ST"/>
    <property type="match status" value="1"/>
</dbReference>
<evidence type="ECO:0000256" key="2">
    <source>
        <dbReference type="ARBA" id="ARBA00022741"/>
    </source>
</evidence>
<feature type="binding site" evidence="5">
    <location>
        <position position="42"/>
    </location>
    <ligand>
        <name>ATP</name>
        <dbReference type="ChEBI" id="CHEBI:30616"/>
    </ligand>
</feature>
<dbReference type="Gene3D" id="3.30.200.20">
    <property type="entry name" value="Phosphorylase Kinase, domain 1"/>
    <property type="match status" value="1"/>
</dbReference>
<reference evidence="9" key="1">
    <citation type="submission" date="2022-04" db="EMBL/GenBank/DDBJ databases">
        <title>Complete genome sequence of a cyanobacterium, Nostoc sp. SO-36, isolated in Antarctica.</title>
        <authorList>
            <person name="Kanesaki Y."/>
            <person name="Effendi D."/>
            <person name="Sakamoto T."/>
            <person name="Ohtani S."/>
            <person name="Awai K."/>
        </authorList>
    </citation>
    <scope>NUCLEOTIDE SEQUENCE</scope>
    <source>
        <strain evidence="9">SO-36</strain>
    </source>
</reference>
<evidence type="ECO:0000256" key="7">
    <source>
        <dbReference type="SAM" id="Phobius"/>
    </source>
</evidence>
<dbReference type="CDD" id="cd14014">
    <property type="entry name" value="STKc_PknB_like"/>
    <property type="match status" value="1"/>
</dbReference>
<keyword evidence="7" id="KW-0472">Membrane</keyword>
<name>A0ABN6Q004_NOSCO</name>